<dbReference type="KEGG" id="prz:GZH47_17205"/>
<dbReference type="Pfam" id="PF05336">
    <property type="entry name" value="rhaM"/>
    <property type="match status" value="1"/>
</dbReference>
<dbReference type="Proteomes" id="UP000479114">
    <property type="component" value="Chromosome"/>
</dbReference>
<accession>A0A6C0P1M7</accession>
<dbReference type="EMBL" id="CP048286">
    <property type="protein sequence ID" value="QHW32375.1"/>
    <property type="molecule type" value="Genomic_DNA"/>
</dbReference>
<organism evidence="1 2">
    <name type="scientific">Paenibacillus rhizovicinus</name>
    <dbReference type="NCBI Taxonomy" id="2704463"/>
    <lineage>
        <taxon>Bacteria</taxon>
        <taxon>Bacillati</taxon>
        <taxon>Bacillota</taxon>
        <taxon>Bacilli</taxon>
        <taxon>Bacillales</taxon>
        <taxon>Paenibacillaceae</taxon>
        <taxon>Paenibacillus</taxon>
    </lineage>
</organism>
<keyword evidence="1" id="KW-0413">Isomerase</keyword>
<reference evidence="1 2" key="1">
    <citation type="submission" date="2020-02" db="EMBL/GenBank/DDBJ databases">
        <title>Paenibacillus sp. nov., isolated from rhizosphere soil of tomato.</title>
        <authorList>
            <person name="Weon H.-Y."/>
            <person name="Lee S.A."/>
        </authorList>
    </citation>
    <scope>NUCLEOTIDE SEQUENCE [LARGE SCALE GENOMIC DNA]</scope>
    <source>
        <strain evidence="1 2">14171R-81</strain>
    </source>
</reference>
<dbReference type="GO" id="GO:0019301">
    <property type="term" value="P:rhamnose catabolic process"/>
    <property type="evidence" value="ECO:0007669"/>
    <property type="project" value="TreeGrafter"/>
</dbReference>
<dbReference type="Gene3D" id="3.30.70.100">
    <property type="match status" value="1"/>
</dbReference>
<dbReference type="RefSeq" id="WP_162641942.1">
    <property type="nucleotide sequence ID" value="NZ_CP048286.1"/>
</dbReference>
<name>A0A6C0P1M7_9BACL</name>
<protein>
    <submittedName>
        <fullName evidence="1">L-rhamnose mutarotase</fullName>
        <ecNumber evidence="1">5.1.3.32</ecNumber>
    </submittedName>
</protein>
<dbReference type="AlphaFoldDB" id="A0A6C0P1M7"/>
<dbReference type="InterPro" id="IPR011008">
    <property type="entry name" value="Dimeric_a/b-barrel"/>
</dbReference>
<proteinExistence type="predicted"/>
<dbReference type="SUPFAM" id="SSF54909">
    <property type="entry name" value="Dimeric alpha+beta barrel"/>
    <property type="match status" value="1"/>
</dbReference>
<dbReference type="PANTHER" id="PTHR34389">
    <property type="entry name" value="L-RHAMNOSE MUTAROTASE"/>
    <property type="match status" value="1"/>
</dbReference>
<gene>
    <name evidence="1" type="ORF">GZH47_17205</name>
</gene>
<keyword evidence="2" id="KW-1185">Reference proteome</keyword>
<dbReference type="GO" id="GO:0062192">
    <property type="term" value="F:L-rhamnose mutarotase activity"/>
    <property type="evidence" value="ECO:0007669"/>
    <property type="project" value="UniProtKB-EC"/>
</dbReference>
<evidence type="ECO:0000313" key="1">
    <source>
        <dbReference type="EMBL" id="QHW32375.1"/>
    </source>
</evidence>
<dbReference type="PANTHER" id="PTHR34389:SF2">
    <property type="entry name" value="L-RHAMNOSE MUTAROTASE"/>
    <property type="match status" value="1"/>
</dbReference>
<evidence type="ECO:0000313" key="2">
    <source>
        <dbReference type="Proteomes" id="UP000479114"/>
    </source>
</evidence>
<dbReference type="InterPro" id="IPR008000">
    <property type="entry name" value="Rham/fucose_mutarotase"/>
</dbReference>
<sequence>MQRISFVLQIDERNREAYIQRHKQVDPELLQAFQEVGIRTYSIFLDGGKLFAYMEVENYEQAMAKLSVHPANIRWQQFMSDLLLKHTDGEIVRDIPEVFYFGAKEE</sequence>
<dbReference type="EC" id="5.1.3.32" evidence="1"/>